<dbReference type="InterPro" id="IPR013187">
    <property type="entry name" value="F-box-assoc_dom_typ3"/>
</dbReference>
<dbReference type="SMART" id="SM00256">
    <property type="entry name" value="FBOX"/>
    <property type="match status" value="1"/>
</dbReference>
<dbReference type="NCBIfam" id="TIGR01640">
    <property type="entry name" value="F_box_assoc_1"/>
    <property type="match status" value="1"/>
</dbReference>
<dbReference type="PANTHER" id="PTHR31672:SF13">
    <property type="entry name" value="F-BOX PROTEIN CPR30-LIKE"/>
    <property type="match status" value="1"/>
</dbReference>
<proteinExistence type="predicted"/>
<reference evidence="2" key="1">
    <citation type="submission" date="2020-06" db="EMBL/GenBank/DDBJ databases">
        <authorList>
            <person name="Li T."/>
            <person name="Hu X."/>
            <person name="Zhang T."/>
            <person name="Song X."/>
            <person name="Zhang H."/>
            <person name="Dai N."/>
            <person name="Sheng W."/>
            <person name="Hou X."/>
            <person name="Wei L."/>
        </authorList>
    </citation>
    <scope>NUCLEOTIDE SEQUENCE</scope>
    <source>
        <strain evidence="2">3651</strain>
        <tissue evidence="2">Leaf</tissue>
    </source>
</reference>
<reference evidence="2" key="2">
    <citation type="journal article" date="2024" name="Plant">
        <title>Genomic evolution and insights into agronomic trait innovations of Sesamum species.</title>
        <authorList>
            <person name="Miao H."/>
            <person name="Wang L."/>
            <person name="Qu L."/>
            <person name="Liu H."/>
            <person name="Sun Y."/>
            <person name="Le M."/>
            <person name="Wang Q."/>
            <person name="Wei S."/>
            <person name="Zheng Y."/>
            <person name="Lin W."/>
            <person name="Duan Y."/>
            <person name="Cao H."/>
            <person name="Xiong S."/>
            <person name="Wang X."/>
            <person name="Wei L."/>
            <person name="Li C."/>
            <person name="Ma Q."/>
            <person name="Ju M."/>
            <person name="Zhao R."/>
            <person name="Li G."/>
            <person name="Mu C."/>
            <person name="Tian Q."/>
            <person name="Mei H."/>
            <person name="Zhang T."/>
            <person name="Gao T."/>
            <person name="Zhang H."/>
        </authorList>
    </citation>
    <scope>NUCLEOTIDE SEQUENCE</scope>
    <source>
        <strain evidence="2">3651</strain>
    </source>
</reference>
<comment type="caution">
    <text evidence="2">The sequence shown here is derived from an EMBL/GenBank/DDBJ whole genome shotgun (WGS) entry which is preliminary data.</text>
</comment>
<dbReference type="InterPro" id="IPR001810">
    <property type="entry name" value="F-box_dom"/>
</dbReference>
<organism evidence="2 3">
    <name type="scientific">Sesamum alatum</name>
    <dbReference type="NCBI Taxonomy" id="300844"/>
    <lineage>
        <taxon>Eukaryota</taxon>
        <taxon>Viridiplantae</taxon>
        <taxon>Streptophyta</taxon>
        <taxon>Embryophyta</taxon>
        <taxon>Tracheophyta</taxon>
        <taxon>Spermatophyta</taxon>
        <taxon>Magnoliopsida</taxon>
        <taxon>eudicotyledons</taxon>
        <taxon>Gunneridae</taxon>
        <taxon>Pentapetalae</taxon>
        <taxon>asterids</taxon>
        <taxon>lamiids</taxon>
        <taxon>Lamiales</taxon>
        <taxon>Pedaliaceae</taxon>
        <taxon>Sesamum</taxon>
    </lineage>
</organism>
<dbReference type="InterPro" id="IPR017451">
    <property type="entry name" value="F-box-assoc_interact_dom"/>
</dbReference>
<dbReference type="EMBL" id="JACGWO010000011">
    <property type="protein sequence ID" value="KAK4415023.1"/>
    <property type="molecule type" value="Genomic_DNA"/>
</dbReference>
<dbReference type="PROSITE" id="PS50181">
    <property type="entry name" value="FBOX"/>
    <property type="match status" value="1"/>
</dbReference>
<feature type="domain" description="F-box" evidence="1">
    <location>
        <begin position="1"/>
        <end position="43"/>
    </location>
</feature>
<dbReference type="Pfam" id="PF08268">
    <property type="entry name" value="FBA_3"/>
    <property type="match status" value="1"/>
</dbReference>
<protein>
    <submittedName>
        <fullName evidence="2">F-box protein CPR1</fullName>
    </submittedName>
</protein>
<evidence type="ECO:0000259" key="1">
    <source>
        <dbReference type="PROSITE" id="PS50181"/>
    </source>
</evidence>
<name>A0AAE2CAH7_9LAMI</name>
<dbReference type="InterPro" id="IPR036047">
    <property type="entry name" value="F-box-like_dom_sf"/>
</dbReference>
<dbReference type="CDD" id="cd22157">
    <property type="entry name" value="F-box_AtFBW1-like"/>
    <property type="match status" value="1"/>
</dbReference>
<accession>A0AAE2CAH7</accession>
<sequence>MQEIPSEILGEILSRLPAESLLRIRCVCKAWRRTIDDPVFTKLHLRRQLLGVQDSSNGVGQLILRGDLDNQFYSLPMESLNSDGAEIVKASFVKTSPLQTHSTAKPPVGSCNGVVLISQSKGIKFLWNPLTREFHRLPPLKLSKKTRGLYHSVSGLGYDSVADDYKVVRIVQVFDPRDKSF</sequence>
<keyword evidence="3" id="KW-1185">Reference proteome</keyword>
<dbReference type="PANTHER" id="PTHR31672">
    <property type="entry name" value="BNACNNG10540D PROTEIN"/>
    <property type="match status" value="1"/>
</dbReference>
<gene>
    <name evidence="2" type="ORF">Salat_2609400</name>
</gene>
<dbReference type="Proteomes" id="UP001293254">
    <property type="component" value="Unassembled WGS sequence"/>
</dbReference>
<dbReference type="SUPFAM" id="SSF81383">
    <property type="entry name" value="F-box domain"/>
    <property type="match status" value="1"/>
</dbReference>
<dbReference type="Pfam" id="PF00646">
    <property type="entry name" value="F-box"/>
    <property type="match status" value="1"/>
</dbReference>
<dbReference type="InterPro" id="IPR050796">
    <property type="entry name" value="SCF_F-box_component"/>
</dbReference>
<dbReference type="AlphaFoldDB" id="A0AAE2CAH7"/>
<evidence type="ECO:0000313" key="2">
    <source>
        <dbReference type="EMBL" id="KAK4415023.1"/>
    </source>
</evidence>
<dbReference type="Gene3D" id="1.20.1280.50">
    <property type="match status" value="1"/>
</dbReference>
<evidence type="ECO:0000313" key="3">
    <source>
        <dbReference type="Proteomes" id="UP001293254"/>
    </source>
</evidence>